<reference evidence="1" key="1">
    <citation type="journal article" date="2019" name="bioRxiv">
        <title>The Genome of the Zebra Mussel, Dreissena polymorpha: A Resource for Invasive Species Research.</title>
        <authorList>
            <person name="McCartney M.A."/>
            <person name="Auch B."/>
            <person name="Kono T."/>
            <person name="Mallez S."/>
            <person name="Zhang Y."/>
            <person name="Obille A."/>
            <person name="Becker A."/>
            <person name="Abrahante J.E."/>
            <person name="Garbe J."/>
            <person name="Badalamenti J.P."/>
            <person name="Herman A."/>
            <person name="Mangelson H."/>
            <person name="Liachko I."/>
            <person name="Sullivan S."/>
            <person name="Sone E.D."/>
            <person name="Koren S."/>
            <person name="Silverstein K.A.T."/>
            <person name="Beckman K.B."/>
            <person name="Gohl D.M."/>
        </authorList>
    </citation>
    <scope>NUCLEOTIDE SEQUENCE</scope>
    <source>
        <strain evidence="1">Duluth1</strain>
        <tissue evidence="1">Whole animal</tissue>
    </source>
</reference>
<gene>
    <name evidence="1" type="ORF">DPMN_191870</name>
</gene>
<evidence type="ECO:0000313" key="2">
    <source>
        <dbReference type="Proteomes" id="UP000828390"/>
    </source>
</evidence>
<protein>
    <submittedName>
        <fullName evidence="1">Uncharacterized protein</fullName>
    </submittedName>
</protein>
<reference evidence="1" key="2">
    <citation type="submission" date="2020-11" db="EMBL/GenBank/DDBJ databases">
        <authorList>
            <person name="McCartney M.A."/>
            <person name="Auch B."/>
            <person name="Kono T."/>
            <person name="Mallez S."/>
            <person name="Becker A."/>
            <person name="Gohl D.M."/>
            <person name="Silverstein K.A.T."/>
            <person name="Koren S."/>
            <person name="Bechman K.B."/>
            <person name="Herman A."/>
            <person name="Abrahante J.E."/>
            <person name="Garbe J."/>
        </authorList>
    </citation>
    <scope>NUCLEOTIDE SEQUENCE</scope>
    <source>
        <strain evidence="1">Duluth1</strain>
        <tissue evidence="1">Whole animal</tissue>
    </source>
</reference>
<organism evidence="1 2">
    <name type="scientific">Dreissena polymorpha</name>
    <name type="common">Zebra mussel</name>
    <name type="synonym">Mytilus polymorpha</name>
    <dbReference type="NCBI Taxonomy" id="45954"/>
    <lineage>
        <taxon>Eukaryota</taxon>
        <taxon>Metazoa</taxon>
        <taxon>Spiralia</taxon>
        <taxon>Lophotrochozoa</taxon>
        <taxon>Mollusca</taxon>
        <taxon>Bivalvia</taxon>
        <taxon>Autobranchia</taxon>
        <taxon>Heteroconchia</taxon>
        <taxon>Euheterodonta</taxon>
        <taxon>Imparidentia</taxon>
        <taxon>Neoheterodontei</taxon>
        <taxon>Myida</taxon>
        <taxon>Dreissenoidea</taxon>
        <taxon>Dreissenidae</taxon>
        <taxon>Dreissena</taxon>
    </lineage>
</organism>
<keyword evidence="2" id="KW-1185">Reference proteome</keyword>
<comment type="caution">
    <text evidence="1">The sequence shown here is derived from an EMBL/GenBank/DDBJ whole genome shotgun (WGS) entry which is preliminary data.</text>
</comment>
<proteinExistence type="predicted"/>
<name>A0A9D3Y1J3_DREPO</name>
<accession>A0A9D3Y1J3</accession>
<dbReference type="AlphaFoldDB" id="A0A9D3Y1J3"/>
<dbReference type="EMBL" id="JAIWYP010000071">
    <property type="protein sequence ID" value="KAH3690256.1"/>
    <property type="molecule type" value="Genomic_DNA"/>
</dbReference>
<dbReference type="Proteomes" id="UP000828390">
    <property type="component" value="Unassembled WGS sequence"/>
</dbReference>
<sequence length="62" mass="6612">MLTRRALIWTSTLNALAPHVDVKLARQLGTMESVLPPLAPQCVPSRDLSVPGLQAATATVPH</sequence>
<evidence type="ECO:0000313" key="1">
    <source>
        <dbReference type="EMBL" id="KAH3690256.1"/>
    </source>
</evidence>